<keyword evidence="3" id="KW-1185">Reference proteome</keyword>
<feature type="transmembrane region" description="Helical" evidence="1">
    <location>
        <begin position="37"/>
        <end position="55"/>
    </location>
</feature>
<dbReference type="AlphaFoldDB" id="A0A3S0QJ74"/>
<dbReference type="OrthoDB" id="881560at2"/>
<keyword evidence="1" id="KW-0812">Transmembrane</keyword>
<comment type="caution">
    <text evidence="2">The sequence shown here is derived from an EMBL/GenBank/DDBJ whole genome shotgun (WGS) entry which is preliminary data.</text>
</comment>
<feature type="transmembrane region" description="Helical" evidence="1">
    <location>
        <begin position="7"/>
        <end position="25"/>
    </location>
</feature>
<keyword evidence="1" id="KW-0472">Membrane</keyword>
<feature type="transmembrane region" description="Helical" evidence="1">
    <location>
        <begin position="118"/>
        <end position="137"/>
    </location>
</feature>
<keyword evidence="1" id="KW-1133">Transmembrane helix</keyword>
<dbReference type="Proteomes" id="UP000282184">
    <property type="component" value="Unassembled WGS sequence"/>
</dbReference>
<feature type="transmembrane region" description="Helical" evidence="1">
    <location>
        <begin position="62"/>
        <end position="81"/>
    </location>
</feature>
<feature type="transmembrane region" description="Helical" evidence="1">
    <location>
        <begin position="93"/>
        <end position="111"/>
    </location>
</feature>
<feature type="transmembrane region" description="Helical" evidence="1">
    <location>
        <begin position="143"/>
        <end position="163"/>
    </location>
</feature>
<dbReference type="RefSeq" id="WP_126692298.1">
    <property type="nucleotide sequence ID" value="NZ_RXOF01000003.1"/>
</dbReference>
<sequence length="171" mass="18865">MLTRQSLLLWWGLTVTVAYLITQYIGNTMEKGHAAVLWTWGVAMAIPVLLTVLLGRRANALIWVWAIITVLATLQNVWVHLTQAKTLMPLSYHTLWFAFGAAGFGYTAAVVDGAPRKRLYAVAAALHVVGAVITLIDKDLMKGYEYVVLALIQGVPMLLDLPLRRRAGHAD</sequence>
<proteinExistence type="predicted"/>
<protein>
    <submittedName>
        <fullName evidence="2">Uncharacterized protein</fullName>
    </submittedName>
</protein>
<reference evidence="2 3" key="1">
    <citation type="submission" date="2018-12" db="EMBL/GenBank/DDBJ databases">
        <title>Hymenobacter gummosus sp. nov., isolated from a spring.</title>
        <authorList>
            <person name="Nie L."/>
        </authorList>
    </citation>
    <scope>NUCLEOTIDE SEQUENCE [LARGE SCALE GENOMIC DNA]</scope>
    <source>
        <strain evidence="2 3">KCTC 52166</strain>
    </source>
</reference>
<evidence type="ECO:0000256" key="1">
    <source>
        <dbReference type="SAM" id="Phobius"/>
    </source>
</evidence>
<dbReference type="EMBL" id="RXOF01000003">
    <property type="protein sequence ID" value="RTQ51405.1"/>
    <property type="molecule type" value="Genomic_DNA"/>
</dbReference>
<gene>
    <name evidence="2" type="ORF">EJV47_06260</name>
</gene>
<organism evidence="2 3">
    <name type="scientific">Hymenobacter gummosus</name>
    <dbReference type="NCBI Taxonomy" id="1776032"/>
    <lineage>
        <taxon>Bacteria</taxon>
        <taxon>Pseudomonadati</taxon>
        <taxon>Bacteroidota</taxon>
        <taxon>Cytophagia</taxon>
        <taxon>Cytophagales</taxon>
        <taxon>Hymenobacteraceae</taxon>
        <taxon>Hymenobacter</taxon>
    </lineage>
</organism>
<name>A0A3S0QJ74_9BACT</name>
<evidence type="ECO:0000313" key="2">
    <source>
        <dbReference type="EMBL" id="RTQ51405.1"/>
    </source>
</evidence>
<evidence type="ECO:0000313" key="3">
    <source>
        <dbReference type="Proteomes" id="UP000282184"/>
    </source>
</evidence>
<accession>A0A3S0QJ74</accession>